<feature type="domain" description="RNA-binding S4" evidence="5">
    <location>
        <begin position="1"/>
        <end position="58"/>
    </location>
</feature>
<dbReference type="GO" id="GO:0160138">
    <property type="term" value="F:23S rRNA pseudouridine(2604) synthase activity"/>
    <property type="evidence" value="ECO:0007669"/>
    <property type="project" value="UniProtKB-EC"/>
</dbReference>
<evidence type="ECO:0000313" key="7">
    <source>
        <dbReference type="Proteomes" id="UP001314903"/>
    </source>
</evidence>
<dbReference type="InterPro" id="IPR042092">
    <property type="entry name" value="PsdUridine_s_RsuA/RluB/E/F_cat"/>
</dbReference>
<dbReference type="Proteomes" id="UP001314903">
    <property type="component" value="Unassembled WGS sequence"/>
</dbReference>
<comment type="caution">
    <text evidence="6">The sequence shown here is derived from an EMBL/GenBank/DDBJ whole genome shotgun (WGS) entry which is preliminary data.</text>
</comment>
<sequence>MRLNNYISSSGICSRREADKWIKEKKVKVNGKLADVGTKVSEDDVVEVMGKTVKPKQNKVYIAFNKPVGITCTTESHIKGNIVDFINHKERIFPIGRLDKDSQGLILLTNDGSIVNEILREENNHEKDYIVTVDKPIIKSFLVSMSKGVKIFNPVQKKYVITKSCKVEKINDKTFKITLSQGLNRQIRRMCEVLGYKVIRLKRVRIMNIKLNGIPEGTYRNLSEEELKILKEHTKNKS</sequence>
<dbReference type="SUPFAM" id="SSF55174">
    <property type="entry name" value="Alpha-L RNA-binding motif"/>
    <property type="match status" value="1"/>
</dbReference>
<dbReference type="SMART" id="SM00363">
    <property type="entry name" value="S4"/>
    <property type="match status" value="1"/>
</dbReference>
<dbReference type="CDD" id="cd00165">
    <property type="entry name" value="S4"/>
    <property type="match status" value="1"/>
</dbReference>
<evidence type="ECO:0000259" key="5">
    <source>
        <dbReference type="SMART" id="SM00363"/>
    </source>
</evidence>
<dbReference type="Pfam" id="PF00849">
    <property type="entry name" value="PseudoU_synth_2"/>
    <property type="match status" value="1"/>
</dbReference>
<dbReference type="InterPro" id="IPR036986">
    <property type="entry name" value="S4_RNA-bd_sf"/>
</dbReference>
<dbReference type="PROSITE" id="PS01149">
    <property type="entry name" value="PSI_RSU"/>
    <property type="match status" value="1"/>
</dbReference>
<keyword evidence="7" id="KW-1185">Reference proteome</keyword>
<dbReference type="InterPro" id="IPR002942">
    <property type="entry name" value="S4_RNA-bd"/>
</dbReference>
<dbReference type="Gene3D" id="3.30.70.580">
    <property type="entry name" value="Pseudouridine synthase I, catalytic domain, N-terminal subdomain"/>
    <property type="match status" value="1"/>
</dbReference>
<dbReference type="InterPro" id="IPR018496">
    <property type="entry name" value="PsdUridine_synth_RsuA/RluB_CS"/>
</dbReference>
<dbReference type="Pfam" id="PF01479">
    <property type="entry name" value="S4"/>
    <property type="match status" value="1"/>
</dbReference>
<dbReference type="PANTHER" id="PTHR47683:SF2">
    <property type="entry name" value="RNA-BINDING S4 DOMAIN-CONTAINING PROTEIN"/>
    <property type="match status" value="1"/>
</dbReference>
<dbReference type="Gene3D" id="3.10.290.10">
    <property type="entry name" value="RNA-binding S4 domain"/>
    <property type="match status" value="1"/>
</dbReference>
<dbReference type="RefSeq" id="WP_209660055.1">
    <property type="nucleotide sequence ID" value="NZ_JAGGLI010000008.1"/>
</dbReference>
<dbReference type="SUPFAM" id="SSF55120">
    <property type="entry name" value="Pseudouridine synthase"/>
    <property type="match status" value="1"/>
</dbReference>
<organism evidence="6 7">
    <name type="scientific">Acetoanaerobium pronyense</name>
    <dbReference type="NCBI Taxonomy" id="1482736"/>
    <lineage>
        <taxon>Bacteria</taxon>
        <taxon>Bacillati</taxon>
        <taxon>Bacillota</taxon>
        <taxon>Clostridia</taxon>
        <taxon>Peptostreptococcales</taxon>
        <taxon>Filifactoraceae</taxon>
        <taxon>Acetoanaerobium</taxon>
    </lineage>
</organism>
<keyword evidence="3" id="KW-0694">RNA-binding</keyword>
<evidence type="ECO:0000256" key="4">
    <source>
        <dbReference type="RuleBase" id="RU003887"/>
    </source>
</evidence>
<protein>
    <recommendedName>
        <fullName evidence="4">Pseudouridine synthase</fullName>
        <ecNumber evidence="4">5.4.99.-</ecNumber>
    </recommendedName>
</protein>
<dbReference type="InterPro" id="IPR000748">
    <property type="entry name" value="PsdUridine_synth_RsuA/RluB/E/F"/>
</dbReference>
<comment type="similarity">
    <text evidence="1 4">Belongs to the pseudouridine synthase RsuA family.</text>
</comment>
<dbReference type="InterPro" id="IPR020094">
    <property type="entry name" value="TruA/RsuA/RluB/E/F_N"/>
</dbReference>
<dbReference type="Gene3D" id="3.30.70.1560">
    <property type="entry name" value="Alpha-L RNA-binding motif"/>
    <property type="match status" value="1"/>
</dbReference>
<dbReference type="InterPro" id="IPR020103">
    <property type="entry name" value="PsdUridine_synth_cat_dom_sf"/>
</dbReference>
<evidence type="ECO:0000256" key="3">
    <source>
        <dbReference type="PROSITE-ProRule" id="PRU00182"/>
    </source>
</evidence>
<evidence type="ECO:0000256" key="2">
    <source>
        <dbReference type="ARBA" id="ARBA00023235"/>
    </source>
</evidence>
<dbReference type="PROSITE" id="PS50889">
    <property type="entry name" value="S4"/>
    <property type="match status" value="1"/>
</dbReference>
<dbReference type="InterPro" id="IPR050343">
    <property type="entry name" value="RsuA_PseudoU_synthase"/>
</dbReference>
<dbReference type="EC" id="5.4.99.-" evidence="4"/>
<accession>A0ABS4KHF0</accession>
<evidence type="ECO:0000256" key="1">
    <source>
        <dbReference type="ARBA" id="ARBA00008348"/>
    </source>
</evidence>
<reference evidence="6 7" key="1">
    <citation type="submission" date="2021-03" db="EMBL/GenBank/DDBJ databases">
        <title>Genomic Encyclopedia of Type Strains, Phase IV (KMG-IV): sequencing the most valuable type-strain genomes for metagenomic binning, comparative biology and taxonomic classification.</title>
        <authorList>
            <person name="Goeker M."/>
        </authorList>
    </citation>
    <scope>NUCLEOTIDE SEQUENCE [LARGE SCALE GENOMIC DNA]</scope>
    <source>
        <strain evidence="6 7">DSM 27512</strain>
    </source>
</reference>
<dbReference type="PANTHER" id="PTHR47683">
    <property type="entry name" value="PSEUDOURIDINE SYNTHASE FAMILY PROTEIN-RELATED"/>
    <property type="match status" value="1"/>
</dbReference>
<keyword evidence="2 4" id="KW-0413">Isomerase</keyword>
<dbReference type="InterPro" id="IPR006145">
    <property type="entry name" value="PsdUridine_synth_RsuA/RluA"/>
</dbReference>
<dbReference type="NCBIfam" id="TIGR00093">
    <property type="entry name" value="pseudouridine synthase"/>
    <property type="match status" value="1"/>
</dbReference>
<proteinExistence type="inferred from homology"/>
<evidence type="ECO:0000313" key="6">
    <source>
        <dbReference type="EMBL" id="MBP2027212.1"/>
    </source>
</evidence>
<gene>
    <name evidence="6" type="ORF">J2Z35_001006</name>
</gene>
<name>A0ABS4KHF0_9FIRM</name>
<dbReference type="EMBL" id="JAGGLI010000008">
    <property type="protein sequence ID" value="MBP2027212.1"/>
    <property type="molecule type" value="Genomic_DNA"/>
</dbReference>
<dbReference type="CDD" id="cd02554">
    <property type="entry name" value="PseudoU_synth_RluF"/>
    <property type="match status" value="1"/>
</dbReference>